<evidence type="ECO:0000256" key="3">
    <source>
        <dbReference type="ARBA" id="ARBA00012663"/>
    </source>
</evidence>
<feature type="region of interest" description="Disordered" evidence="6">
    <location>
        <begin position="1"/>
        <end position="32"/>
    </location>
</feature>
<dbReference type="GO" id="GO:0004563">
    <property type="term" value="F:beta-N-acetylhexosaminidase activity"/>
    <property type="evidence" value="ECO:0007669"/>
    <property type="project" value="UniProtKB-EC"/>
</dbReference>
<dbReference type="InterPro" id="IPR019800">
    <property type="entry name" value="Glyco_hydro_3_AS"/>
</dbReference>
<dbReference type="SUPFAM" id="SSF51445">
    <property type="entry name" value="(Trans)glycosidases"/>
    <property type="match status" value="1"/>
</dbReference>
<evidence type="ECO:0000256" key="4">
    <source>
        <dbReference type="ARBA" id="ARBA00022801"/>
    </source>
</evidence>
<comment type="caution">
    <text evidence="8">The sequence shown here is derived from an EMBL/GenBank/DDBJ whole genome shotgun (WGS) entry which is preliminary data.</text>
</comment>
<dbReference type="GO" id="GO:0009254">
    <property type="term" value="P:peptidoglycan turnover"/>
    <property type="evidence" value="ECO:0007669"/>
    <property type="project" value="TreeGrafter"/>
</dbReference>
<organism evidence="8 9">
    <name type="scientific">Jiella flava</name>
    <dbReference type="NCBI Taxonomy" id="2816857"/>
    <lineage>
        <taxon>Bacteria</taxon>
        <taxon>Pseudomonadati</taxon>
        <taxon>Pseudomonadota</taxon>
        <taxon>Alphaproteobacteria</taxon>
        <taxon>Hyphomicrobiales</taxon>
        <taxon>Aurantimonadaceae</taxon>
        <taxon>Jiella</taxon>
    </lineage>
</organism>
<dbReference type="InterPro" id="IPR017853">
    <property type="entry name" value="GH"/>
</dbReference>
<dbReference type="Proteomes" id="UP000664122">
    <property type="component" value="Unassembled WGS sequence"/>
</dbReference>
<name>A0A939FWI4_9HYPH</name>
<dbReference type="NCBIfam" id="NF003740">
    <property type="entry name" value="PRK05337.1"/>
    <property type="match status" value="1"/>
</dbReference>
<dbReference type="InterPro" id="IPR050226">
    <property type="entry name" value="NagZ_Beta-hexosaminidase"/>
</dbReference>
<keyword evidence="9" id="KW-1185">Reference proteome</keyword>
<gene>
    <name evidence="8" type="primary">nagZ</name>
    <name evidence="8" type="ORF">J1C48_09310</name>
</gene>
<keyword evidence="4 8" id="KW-0378">Hydrolase</keyword>
<dbReference type="PANTHER" id="PTHR30480">
    <property type="entry name" value="BETA-HEXOSAMINIDASE-RELATED"/>
    <property type="match status" value="1"/>
</dbReference>
<keyword evidence="5 8" id="KW-0326">Glycosidase</keyword>
<evidence type="ECO:0000256" key="2">
    <source>
        <dbReference type="ARBA" id="ARBA00005336"/>
    </source>
</evidence>
<dbReference type="Pfam" id="PF00933">
    <property type="entry name" value="Glyco_hydro_3"/>
    <property type="match status" value="1"/>
</dbReference>
<evidence type="ECO:0000256" key="6">
    <source>
        <dbReference type="SAM" id="MobiDB-lite"/>
    </source>
</evidence>
<feature type="compositionally biased region" description="Basic and acidic residues" evidence="6">
    <location>
        <begin position="1"/>
        <end position="18"/>
    </location>
</feature>
<dbReference type="PANTHER" id="PTHR30480:SF13">
    <property type="entry name" value="BETA-HEXOSAMINIDASE"/>
    <property type="match status" value="1"/>
</dbReference>
<protein>
    <recommendedName>
        <fullName evidence="3">beta-N-acetylhexosaminidase</fullName>
        <ecNumber evidence="3">3.2.1.52</ecNumber>
    </recommendedName>
</protein>
<dbReference type="EC" id="3.2.1.52" evidence="3"/>
<dbReference type="Gene3D" id="3.20.20.300">
    <property type="entry name" value="Glycoside hydrolase, family 3, N-terminal domain"/>
    <property type="match status" value="1"/>
</dbReference>
<evidence type="ECO:0000313" key="8">
    <source>
        <dbReference type="EMBL" id="MBO0662775.1"/>
    </source>
</evidence>
<feature type="domain" description="Glycoside hydrolase family 3 N-terminal" evidence="7">
    <location>
        <begin position="64"/>
        <end position="334"/>
    </location>
</feature>
<dbReference type="AlphaFoldDB" id="A0A939FWI4"/>
<comment type="similarity">
    <text evidence="2">Belongs to the glycosyl hydrolase 3 family.</text>
</comment>
<dbReference type="InterPro" id="IPR001764">
    <property type="entry name" value="Glyco_hydro_3_N"/>
</dbReference>
<dbReference type="GO" id="GO:0005975">
    <property type="term" value="P:carbohydrate metabolic process"/>
    <property type="evidence" value="ECO:0007669"/>
    <property type="project" value="InterPro"/>
</dbReference>
<sequence length="373" mass="39410">MERAADPSSIERLRRAGERSAPGASRGTAEISTMGGSKAWIAGAAGLSLSREERDFFAGERPWGFILFARNIDSQAQVSDLVAAMKEAGGRDTTPVFVDQEGGRVMRLRPPLAPAYPTPASIGRLFSLDRQAGERAAWLQGRLLAADVAAFGFNADCVPCLDVPVEGAHSVIGERAYGLNPDTVATLGRAVADGAMAGGVLPVIKHIPGHGRGDADSHLELPRVHTSRAALAVSDFAPFRSLNTLPAAMTAHILYTDIDPVRPATLSPIVISSVIREEIGFDGLLMSDDISMKALSGDLYDLSAQALMAGCDLLLHCNGDMEEMRRVAAAAQPLHGDAQRRADACEAIIGRGGEAASIEAMRAEYQDLMAQVA</sequence>
<evidence type="ECO:0000256" key="1">
    <source>
        <dbReference type="ARBA" id="ARBA00001231"/>
    </source>
</evidence>
<proteinExistence type="inferred from homology"/>
<accession>A0A939FWI4</accession>
<comment type="catalytic activity">
    <reaction evidence="1">
        <text>Hydrolysis of terminal non-reducing N-acetyl-D-hexosamine residues in N-acetyl-beta-D-hexosaminides.</text>
        <dbReference type="EC" id="3.2.1.52"/>
    </reaction>
</comment>
<reference evidence="8" key="1">
    <citation type="submission" date="2021-03" db="EMBL/GenBank/DDBJ databases">
        <title>Whole genome sequence of Jiella sp. CQZ9-1.</title>
        <authorList>
            <person name="Tuo L."/>
        </authorList>
    </citation>
    <scope>NUCLEOTIDE SEQUENCE</scope>
    <source>
        <strain evidence="8">CQZ9-1</strain>
    </source>
</reference>
<dbReference type="InterPro" id="IPR036962">
    <property type="entry name" value="Glyco_hydro_3_N_sf"/>
</dbReference>
<evidence type="ECO:0000313" key="9">
    <source>
        <dbReference type="Proteomes" id="UP000664122"/>
    </source>
</evidence>
<dbReference type="PROSITE" id="PS00775">
    <property type="entry name" value="GLYCOSYL_HYDROL_F3"/>
    <property type="match status" value="1"/>
</dbReference>
<dbReference type="EMBL" id="JAFMPP010000006">
    <property type="protein sequence ID" value="MBO0662775.1"/>
    <property type="molecule type" value="Genomic_DNA"/>
</dbReference>
<evidence type="ECO:0000259" key="7">
    <source>
        <dbReference type="Pfam" id="PF00933"/>
    </source>
</evidence>
<evidence type="ECO:0000256" key="5">
    <source>
        <dbReference type="ARBA" id="ARBA00023295"/>
    </source>
</evidence>